<sequence>MAKLRPPMSRAVKILSGEVDIKDSQISEPGLISDIMEIKMGQQQSCDQSTFSKASTASSMQNRGSGASLMAKGLNGSGGSQKEKDLRAGVALCTRATSLSHVDALRELGHCLQDGY</sequence>
<organism evidence="2 3">
    <name type="scientific">Prunus dulcis</name>
    <name type="common">Almond</name>
    <name type="synonym">Amygdalus dulcis</name>
    <dbReference type="NCBI Taxonomy" id="3755"/>
    <lineage>
        <taxon>Eukaryota</taxon>
        <taxon>Viridiplantae</taxon>
        <taxon>Streptophyta</taxon>
        <taxon>Embryophyta</taxon>
        <taxon>Tracheophyta</taxon>
        <taxon>Spermatophyta</taxon>
        <taxon>Magnoliopsida</taxon>
        <taxon>eudicotyledons</taxon>
        <taxon>Gunneridae</taxon>
        <taxon>Pentapetalae</taxon>
        <taxon>rosids</taxon>
        <taxon>fabids</taxon>
        <taxon>Rosales</taxon>
        <taxon>Rosaceae</taxon>
        <taxon>Amygdaloideae</taxon>
        <taxon>Amygdaleae</taxon>
        <taxon>Prunus</taxon>
    </lineage>
</organism>
<evidence type="ECO:0000313" key="3">
    <source>
        <dbReference type="Proteomes" id="UP000327085"/>
    </source>
</evidence>
<dbReference type="Gramene" id="VVA35723">
    <property type="protein sequence ID" value="VVA35723"/>
    <property type="gene ID" value="Prudul26B000734"/>
</dbReference>
<name>A0A5E4G7S3_PRUDU</name>
<dbReference type="PANTHER" id="PTHR46758:SF9">
    <property type="entry name" value="MYND-TYPE DOMAIN-CONTAINING PROTEIN"/>
    <property type="match status" value="1"/>
</dbReference>
<feature type="compositionally biased region" description="Polar residues" evidence="1">
    <location>
        <begin position="46"/>
        <end position="65"/>
    </location>
</feature>
<dbReference type="InParanoid" id="A0A5E4G7S3"/>
<evidence type="ECO:0000256" key="1">
    <source>
        <dbReference type="SAM" id="MobiDB-lite"/>
    </source>
</evidence>
<feature type="region of interest" description="Disordered" evidence="1">
    <location>
        <begin position="46"/>
        <end position="82"/>
    </location>
</feature>
<proteinExistence type="predicted"/>
<accession>A0A5E4G7S3</accession>
<dbReference type="Proteomes" id="UP000327085">
    <property type="component" value="Chromosome 5"/>
</dbReference>
<dbReference type="AlphaFoldDB" id="A0A5E4G7S3"/>
<dbReference type="PANTHER" id="PTHR46758">
    <property type="entry name" value="MYND DOMAIN-CONTAINING"/>
    <property type="match status" value="1"/>
</dbReference>
<evidence type="ECO:0000313" key="2">
    <source>
        <dbReference type="EMBL" id="VVA35723.1"/>
    </source>
</evidence>
<gene>
    <name evidence="2" type="ORF">ALMOND_2B000734</name>
</gene>
<dbReference type="InterPro" id="IPR044508">
    <property type="entry name" value="At5g50450/At1g67340-like"/>
</dbReference>
<reference evidence="3" key="1">
    <citation type="journal article" date="2020" name="Plant J.">
        <title>Transposons played a major role in the diversification between the closely related almond and peach genomes: results from the almond genome sequence.</title>
        <authorList>
            <person name="Alioto T."/>
            <person name="Alexiou K.G."/>
            <person name="Bardil A."/>
            <person name="Barteri F."/>
            <person name="Castanera R."/>
            <person name="Cruz F."/>
            <person name="Dhingra A."/>
            <person name="Duval H."/>
            <person name="Fernandez I Marti A."/>
            <person name="Frias L."/>
            <person name="Galan B."/>
            <person name="Garcia J.L."/>
            <person name="Howad W."/>
            <person name="Gomez-Garrido J."/>
            <person name="Gut M."/>
            <person name="Julca I."/>
            <person name="Morata J."/>
            <person name="Puigdomenech P."/>
            <person name="Ribeca P."/>
            <person name="Rubio Cabetas M.J."/>
            <person name="Vlasova A."/>
            <person name="Wirthensohn M."/>
            <person name="Garcia-Mas J."/>
            <person name="Gabaldon T."/>
            <person name="Casacuberta J.M."/>
            <person name="Arus P."/>
        </authorList>
    </citation>
    <scope>NUCLEOTIDE SEQUENCE [LARGE SCALE GENOMIC DNA]</scope>
    <source>
        <strain evidence="3">cv. Texas</strain>
    </source>
</reference>
<protein>
    <submittedName>
        <fullName evidence="2">PREDICTED: F-box</fullName>
    </submittedName>
</protein>
<dbReference type="EMBL" id="CABIKO010000403">
    <property type="protein sequence ID" value="VVA35723.1"/>
    <property type="molecule type" value="Genomic_DNA"/>
</dbReference>